<dbReference type="EMBL" id="FNHS01000017">
    <property type="protein sequence ID" value="SDO24317.1"/>
    <property type="molecule type" value="Genomic_DNA"/>
</dbReference>
<keyword evidence="1" id="KW-0812">Transmembrane</keyword>
<dbReference type="InterPro" id="IPR019251">
    <property type="entry name" value="DUF2231_TM"/>
</dbReference>
<evidence type="ECO:0000259" key="2">
    <source>
        <dbReference type="Pfam" id="PF09990"/>
    </source>
</evidence>
<dbReference type="AlphaFoldDB" id="A0A1H0HYS3"/>
<evidence type="ECO:0000256" key="1">
    <source>
        <dbReference type="SAM" id="Phobius"/>
    </source>
</evidence>
<gene>
    <name evidence="3" type="ORF">SAMN05216360_11777</name>
</gene>
<sequence length="153" mass="16320">MRQANPQSTAQVAGHPIHAMLVPIPVVCFVGTLVTDIAYWITANMQWANFSAWLLSVGLIVSALAVLAGLIDFFGDRRIREIRTAWIHAAGNAVALALSIVNVFVHSRDAYTSVVPTGLVLSAMVVLILGVTGWLGASLVHRHGVGVEVGERT</sequence>
<keyword evidence="1" id="KW-1133">Transmembrane helix</keyword>
<dbReference type="PIRSF" id="PIRSF029509">
    <property type="entry name" value="UCP029509"/>
    <property type="match status" value="1"/>
</dbReference>
<feature type="transmembrane region" description="Helical" evidence="1">
    <location>
        <begin position="53"/>
        <end position="74"/>
    </location>
</feature>
<dbReference type="Pfam" id="PF09990">
    <property type="entry name" value="DUF2231"/>
    <property type="match status" value="1"/>
</dbReference>
<dbReference type="OrthoDB" id="2873672at2"/>
<organism evidence="3 4">
    <name type="scientific">Methylobacterium phyllostachyos</name>
    <dbReference type="NCBI Taxonomy" id="582672"/>
    <lineage>
        <taxon>Bacteria</taxon>
        <taxon>Pseudomonadati</taxon>
        <taxon>Pseudomonadota</taxon>
        <taxon>Alphaproteobacteria</taxon>
        <taxon>Hyphomicrobiales</taxon>
        <taxon>Methylobacteriaceae</taxon>
        <taxon>Methylobacterium</taxon>
    </lineage>
</organism>
<evidence type="ECO:0000313" key="3">
    <source>
        <dbReference type="EMBL" id="SDO24317.1"/>
    </source>
</evidence>
<evidence type="ECO:0000313" key="4">
    <source>
        <dbReference type="Proteomes" id="UP000198704"/>
    </source>
</evidence>
<name>A0A1H0HYS3_9HYPH</name>
<protein>
    <submittedName>
        <fullName evidence="3">Uncharacterized membrane protein</fullName>
    </submittedName>
</protein>
<feature type="transmembrane region" description="Helical" evidence="1">
    <location>
        <begin position="86"/>
        <end position="105"/>
    </location>
</feature>
<feature type="domain" description="DUF2231" evidence="2">
    <location>
        <begin position="14"/>
        <end position="148"/>
    </location>
</feature>
<reference evidence="4" key="1">
    <citation type="submission" date="2016-10" db="EMBL/GenBank/DDBJ databases">
        <authorList>
            <person name="Varghese N."/>
            <person name="Submissions S."/>
        </authorList>
    </citation>
    <scope>NUCLEOTIDE SEQUENCE [LARGE SCALE GENOMIC DNA]</scope>
    <source>
        <strain evidence="4">BL47</strain>
    </source>
</reference>
<keyword evidence="1" id="KW-0472">Membrane</keyword>
<feature type="transmembrane region" description="Helical" evidence="1">
    <location>
        <begin position="21"/>
        <end position="41"/>
    </location>
</feature>
<keyword evidence="4" id="KW-1185">Reference proteome</keyword>
<dbReference type="InterPro" id="IPR016923">
    <property type="entry name" value="UCP029509"/>
</dbReference>
<feature type="transmembrane region" description="Helical" evidence="1">
    <location>
        <begin position="117"/>
        <end position="137"/>
    </location>
</feature>
<dbReference type="STRING" id="582672.SAMN05216360_11777"/>
<dbReference type="Proteomes" id="UP000198704">
    <property type="component" value="Unassembled WGS sequence"/>
</dbReference>
<proteinExistence type="predicted"/>
<accession>A0A1H0HYS3</accession>